<dbReference type="AlphaFoldDB" id="A0A1M5HDI5"/>
<dbReference type="InterPro" id="IPR017585">
    <property type="entry name" value="SAF_FlgA"/>
</dbReference>
<evidence type="ECO:0000259" key="1">
    <source>
        <dbReference type="Pfam" id="PF13144"/>
    </source>
</evidence>
<dbReference type="Gene3D" id="3.90.1210.10">
    <property type="entry name" value="Antifreeze-like/N-acetylneuraminic acid synthase C-terminal domain"/>
    <property type="match status" value="1"/>
</dbReference>
<dbReference type="EMBL" id="FQUS01000020">
    <property type="protein sequence ID" value="SHG14010.1"/>
    <property type="molecule type" value="Genomic_DNA"/>
</dbReference>
<protein>
    <submittedName>
        <fullName evidence="2">Flagella basal body P-ring formation protein FlgA</fullName>
    </submittedName>
</protein>
<evidence type="ECO:0000313" key="2">
    <source>
        <dbReference type="EMBL" id="SHG14010.1"/>
    </source>
</evidence>
<dbReference type="PANTHER" id="PTHR36307">
    <property type="entry name" value="FLAGELLA BASAL BODY P-RING FORMATION PROTEIN FLGA"/>
    <property type="match status" value="1"/>
</dbReference>
<dbReference type="STRING" id="1194090.SAMN05443144_1209"/>
<feature type="domain" description="Flagella basal body P-ring formation protein FlgA SAF" evidence="1">
    <location>
        <begin position="138"/>
        <end position="254"/>
    </location>
</feature>
<dbReference type="NCBIfam" id="TIGR03170">
    <property type="entry name" value="flgA_cterm"/>
    <property type="match status" value="1"/>
</dbReference>
<dbReference type="GO" id="GO:0044780">
    <property type="term" value="P:bacterial-type flagellum assembly"/>
    <property type="evidence" value="ECO:0007669"/>
    <property type="project" value="InterPro"/>
</dbReference>
<dbReference type="RefSeq" id="WP_084088355.1">
    <property type="nucleotide sequence ID" value="NZ_FQUS01000020.1"/>
</dbReference>
<keyword evidence="2" id="KW-0282">Flagellum</keyword>
<dbReference type="Proteomes" id="UP000184041">
    <property type="component" value="Unassembled WGS sequence"/>
</dbReference>
<keyword evidence="2" id="KW-0966">Cell projection</keyword>
<gene>
    <name evidence="2" type="ORF">SAMN05443144_1209</name>
</gene>
<name>A0A1M5HDI5_9BACT</name>
<dbReference type="OrthoDB" id="1524566at2"/>
<dbReference type="CDD" id="cd11614">
    <property type="entry name" value="SAF_CpaB_FlgA_like"/>
    <property type="match status" value="1"/>
</dbReference>
<dbReference type="InterPro" id="IPR039246">
    <property type="entry name" value="Flagellar_FlgA"/>
</dbReference>
<organism evidence="2 3">
    <name type="scientific">Fodinibius roseus</name>
    <dbReference type="NCBI Taxonomy" id="1194090"/>
    <lineage>
        <taxon>Bacteria</taxon>
        <taxon>Pseudomonadati</taxon>
        <taxon>Balneolota</taxon>
        <taxon>Balneolia</taxon>
        <taxon>Balneolales</taxon>
        <taxon>Balneolaceae</taxon>
        <taxon>Fodinibius</taxon>
    </lineage>
</organism>
<sequence>MTFKTICMMSALIAGTGGIPGGYATAAGPGFPAGDGFPAYAAGTILSGADKATDAKEVILKKARAKIARHFSSGDYRFEVTARWIPRNLMAREAENIVAVELKGQVQRYTDFDVVYRDRGRRDKASIQLAVDIEKKLPVVIRRISRGEEIREGDLEEQWVSLGRNKGDLMEEAGMISGNKLRRTLLSGQPVRRSYLVREYIIDAGDRVKLIIEKRGVRVQLMGEARENGAEGDIISIYSNETRKKYKGEVIRPGITKWKQTL</sequence>
<reference evidence="2 3" key="1">
    <citation type="submission" date="2016-11" db="EMBL/GenBank/DDBJ databases">
        <authorList>
            <person name="Jaros S."/>
            <person name="Januszkiewicz K."/>
            <person name="Wedrychowicz H."/>
        </authorList>
    </citation>
    <scope>NUCLEOTIDE SEQUENCE [LARGE SCALE GENOMIC DNA]</scope>
    <source>
        <strain evidence="2 3">DSM 21986</strain>
    </source>
</reference>
<proteinExistence type="predicted"/>
<evidence type="ECO:0000313" key="3">
    <source>
        <dbReference type="Proteomes" id="UP000184041"/>
    </source>
</evidence>
<dbReference type="Pfam" id="PF13144">
    <property type="entry name" value="ChapFlgA"/>
    <property type="match status" value="1"/>
</dbReference>
<dbReference type="PANTHER" id="PTHR36307:SF1">
    <property type="entry name" value="FLAGELLA BASAL BODY P-RING FORMATION PROTEIN FLGA"/>
    <property type="match status" value="1"/>
</dbReference>
<accession>A0A1M5HDI5</accession>
<dbReference type="Gene3D" id="2.30.30.760">
    <property type="match status" value="1"/>
</dbReference>
<keyword evidence="2" id="KW-0969">Cilium</keyword>
<keyword evidence="3" id="KW-1185">Reference proteome</keyword>